<feature type="region of interest" description="Disordered" evidence="1">
    <location>
        <begin position="380"/>
        <end position="406"/>
    </location>
</feature>
<dbReference type="CTD" id="79173"/>
<evidence type="ECO:0000313" key="3">
    <source>
        <dbReference type="RefSeq" id="XP_025020972.1"/>
    </source>
</evidence>
<dbReference type="RefSeq" id="XP_025020972.1">
    <property type="nucleotide sequence ID" value="XM_025165204.1"/>
</dbReference>
<protein>
    <submittedName>
        <fullName evidence="3">Uncharacterized protein C19orf57 homolog</fullName>
    </submittedName>
</protein>
<dbReference type="PANTHER" id="PTHR14583">
    <property type="entry name" value="UNCHARACTERIZED PROTEIN C19ORF57 FAMILY MEMBER"/>
    <property type="match status" value="1"/>
</dbReference>
<dbReference type="Pfam" id="PF15710">
    <property type="entry name" value="Brme1"/>
    <property type="match status" value="1"/>
</dbReference>
<keyword evidence="2" id="KW-1185">Reference proteome</keyword>
<evidence type="ECO:0000313" key="2">
    <source>
        <dbReference type="Proteomes" id="UP000695026"/>
    </source>
</evidence>
<organism evidence="2 3">
    <name type="scientific">Python bivittatus</name>
    <name type="common">Burmese python</name>
    <name type="synonym">Python molurus bivittatus</name>
    <dbReference type="NCBI Taxonomy" id="176946"/>
    <lineage>
        <taxon>Eukaryota</taxon>
        <taxon>Metazoa</taxon>
        <taxon>Chordata</taxon>
        <taxon>Craniata</taxon>
        <taxon>Vertebrata</taxon>
        <taxon>Euteleostomi</taxon>
        <taxon>Lepidosauria</taxon>
        <taxon>Squamata</taxon>
        <taxon>Bifurcata</taxon>
        <taxon>Unidentata</taxon>
        <taxon>Episquamata</taxon>
        <taxon>Toxicofera</taxon>
        <taxon>Serpentes</taxon>
        <taxon>Henophidia</taxon>
        <taxon>Pythonidae</taxon>
        <taxon>Python</taxon>
    </lineage>
</organism>
<proteinExistence type="predicted"/>
<sequence length="830" mass="93006">MAQRLVLNVIPIGHRPDASSPVFISFLHNAEIEKPFVGFIFSLSKEENKEHSISKPKKNLRRKMQLTRESDLEMLTQGSQISNSPSTAGVYEECKENLEGYQDISSVKIVKASSEWKELDYTNIVLPSSQDGKLVSTFTKSKKSLIKRKERNFEETTIWTKEGQHMDTNVSSTAVIQNPVTSAELSVTKMESTRDHIIPPCEKINERLDIKMQDKYGIRKINNDATSGLTDSQASSYEKEMSQKQLSFFLCASSNNDVNDSEKRALPIEPLKCQLVKQMNVGMLPEDRIIDHIKSSQNEEVCLGSSDTNVPQNKSMQVILKADETDDPNWTKNGNRKDSSSLEYIDSQIQRETSMIQLPVITDILIPTSGKLNSSLCTVSADKQRNDDAKERESLPDKNGKGEEQNVNCTCSSIEISESGASCYKSILTKKNIDQQNLETNGKPVEKGIRSIDAVENSPCRREAILAEQNSIKHQGISEKDFPYVQPVYPYLEKEVDHCKPTCDQIILKGSLISSQSDEDVLSESRKFSVEDVCRKESIYNSTELNVPTLLIQNQKTICSEHVLSNMQQSEFNRNNLITDNIMEALSSKNVAEKTVIKAETKHMADEESAQCEGNKNKPDQVESSLSSVEIPPPHVLSDPSKEIKAQSKVQGSFVAYGTDSSISAPSGLDMVAQAYSPCPDSFSLDLESLPDTQLEGILESHSLEFQSQKTCVLNDLQICSKDKSNQYAARKQGENKTPPPDSTKIHANNVRDETKKICDPSKQEDATDVVYGLIKELSNLNRLIMSTHRDLDSFKRLKSRRSRQHGKLLSHNMNNMTSMVRAVKKKREL</sequence>
<feature type="region of interest" description="Disordered" evidence="1">
    <location>
        <begin position="602"/>
        <end position="640"/>
    </location>
</feature>
<dbReference type="AlphaFoldDB" id="A0A9F5IIR2"/>
<dbReference type="OrthoDB" id="9940137at2759"/>
<dbReference type="Proteomes" id="UP000695026">
    <property type="component" value="Unplaced"/>
</dbReference>
<dbReference type="OMA" id="MVAQAYS"/>
<evidence type="ECO:0000256" key="1">
    <source>
        <dbReference type="SAM" id="MobiDB-lite"/>
    </source>
</evidence>
<name>A0A9F5IIR2_PYTBI</name>
<dbReference type="KEGG" id="pbi:112540386"/>
<dbReference type="PANTHER" id="PTHR14583:SF0">
    <property type="entry name" value="BREAK REPAIR MEIOTIC RECOMBINASE RECRUITMENT FACTOR 1"/>
    <property type="match status" value="1"/>
</dbReference>
<gene>
    <name evidence="3" type="primary">CUNH19orf57</name>
</gene>
<dbReference type="GeneID" id="112540386"/>
<dbReference type="GO" id="GO:1990918">
    <property type="term" value="P:double-strand break repair involved in meiotic recombination"/>
    <property type="evidence" value="ECO:0007669"/>
    <property type="project" value="InterPro"/>
</dbReference>
<dbReference type="InterPro" id="IPR031441">
    <property type="entry name" value="Brme1"/>
</dbReference>
<reference evidence="3" key="1">
    <citation type="submission" date="2025-08" db="UniProtKB">
        <authorList>
            <consortium name="RefSeq"/>
        </authorList>
    </citation>
    <scope>IDENTIFICATION</scope>
    <source>
        <tissue evidence="3">Liver</tissue>
    </source>
</reference>
<accession>A0A9F5IIR2</accession>
<feature type="compositionally biased region" description="Basic and acidic residues" evidence="1">
    <location>
        <begin position="382"/>
        <end position="404"/>
    </location>
</feature>